<gene>
    <name evidence="6" type="ORF">CT0861_04156</name>
</gene>
<dbReference type="Proteomes" id="UP000076552">
    <property type="component" value="Unassembled WGS sequence"/>
</dbReference>
<dbReference type="GO" id="GO:0071949">
    <property type="term" value="F:FAD binding"/>
    <property type="evidence" value="ECO:0007669"/>
    <property type="project" value="InterPro"/>
</dbReference>
<evidence type="ECO:0000256" key="2">
    <source>
        <dbReference type="ARBA" id="ARBA00022630"/>
    </source>
</evidence>
<dbReference type="STRING" id="708197.A0A166QK50"/>
<dbReference type="AlphaFoldDB" id="A0A166QK50"/>
<sequence length="504" mass="54908">MRVSKDQVTSFMLTLGLLQPQVSQIHQSAQGSLNYTEELLNALYPANVLLPDTSPYSTSLNISFGSRARLNASLIFVPESPEQVATGVKVMEFFERPFAVRGRGHTSHPGMSGIENGILFSMERMDNVTLAASKEVASLGPGNGWGRVFATLENEGVAVTGGTLGVVGVPGLLTGNGLSHFISSRGFSSADIINFQIVLAGGEIVDANATSNADLWWALKGGSNNFGIVTRFDMATFPLPNGVWSGTLSYNTSQAKAVAEALYELQTGPLLEHPHIDVPYMEMIIPGIGLATVDATPFTDMVNFTGCYPSAIKPLYNVGPQSVNASRKTLTQNAAQDVTPVMQLYNKRINRANLIVKASRGLYSEMAGMLFEHYNSSTIAGHTIGVSWNPITPHVVRETNRKKGIAGGWQEVNQNSVNLRVNWDNAADDAAAIQMDDAFMEKLTEAARKWDALMPNQWANNAAEHVDVMKSYGDTDFNKLREVSRKYDRNQTFQRLCSGGYKLW</sequence>
<dbReference type="Gene3D" id="3.30.465.10">
    <property type="match status" value="1"/>
</dbReference>
<dbReference type="InterPro" id="IPR050416">
    <property type="entry name" value="FAD-linked_Oxidoreductase"/>
</dbReference>
<name>A0A166QK50_9PEZI</name>
<keyword evidence="4" id="KW-0560">Oxidoreductase</keyword>
<dbReference type="Pfam" id="PF01565">
    <property type="entry name" value="FAD_binding_4"/>
    <property type="match status" value="1"/>
</dbReference>
<dbReference type="InterPro" id="IPR036318">
    <property type="entry name" value="FAD-bd_PCMH-like_sf"/>
</dbReference>
<proteinExistence type="inferred from homology"/>
<dbReference type="InterPro" id="IPR006094">
    <property type="entry name" value="Oxid_FAD_bind_N"/>
</dbReference>
<organism evidence="6 7">
    <name type="scientific">Colletotrichum tofieldiae</name>
    <dbReference type="NCBI Taxonomy" id="708197"/>
    <lineage>
        <taxon>Eukaryota</taxon>
        <taxon>Fungi</taxon>
        <taxon>Dikarya</taxon>
        <taxon>Ascomycota</taxon>
        <taxon>Pezizomycotina</taxon>
        <taxon>Sordariomycetes</taxon>
        <taxon>Hypocreomycetidae</taxon>
        <taxon>Glomerellales</taxon>
        <taxon>Glomerellaceae</taxon>
        <taxon>Colletotrichum</taxon>
        <taxon>Colletotrichum spaethianum species complex</taxon>
    </lineage>
</organism>
<dbReference type="InterPro" id="IPR016166">
    <property type="entry name" value="FAD-bd_PCMH"/>
</dbReference>
<comment type="caution">
    <text evidence="6">The sequence shown here is derived from an EMBL/GenBank/DDBJ whole genome shotgun (WGS) entry which is preliminary data.</text>
</comment>
<protein>
    <submittedName>
        <fullName evidence="6">FAD binding domain-containing protein (Mitomycin radical oxidase)</fullName>
    </submittedName>
</protein>
<keyword evidence="7" id="KW-1185">Reference proteome</keyword>
<dbReference type="SUPFAM" id="SSF56176">
    <property type="entry name" value="FAD-binding/transporter-associated domain-like"/>
    <property type="match status" value="1"/>
</dbReference>
<dbReference type="OrthoDB" id="2151789at2759"/>
<evidence type="ECO:0000313" key="7">
    <source>
        <dbReference type="Proteomes" id="UP000076552"/>
    </source>
</evidence>
<comment type="similarity">
    <text evidence="1">Belongs to the oxygen-dependent FAD-linked oxidoreductase family.</text>
</comment>
<dbReference type="InterPro" id="IPR016169">
    <property type="entry name" value="FAD-bd_PCMH_sub2"/>
</dbReference>
<keyword evidence="3" id="KW-0274">FAD</keyword>
<reference evidence="6 7" key="1">
    <citation type="submission" date="2015-06" db="EMBL/GenBank/DDBJ databases">
        <title>Survival trade-offs in plant roots during colonization by closely related pathogenic and mutualistic fungi.</title>
        <authorList>
            <person name="Hacquard S."/>
            <person name="Kracher B."/>
            <person name="Hiruma K."/>
            <person name="Weinman A."/>
            <person name="Muench P."/>
            <person name="Garrido Oter R."/>
            <person name="Ver Loren van Themaat E."/>
            <person name="Dallerey J.-F."/>
            <person name="Damm U."/>
            <person name="Henrissat B."/>
            <person name="Lespinet O."/>
            <person name="Thon M."/>
            <person name="Kemen E."/>
            <person name="McHardy A.C."/>
            <person name="Schulze-Lefert P."/>
            <person name="O'Connell R.J."/>
        </authorList>
    </citation>
    <scope>NUCLEOTIDE SEQUENCE [LARGE SCALE GENOMIC DNA]</scope>
    <source>
        <strain evidence="6 7">0861</strain>
    </source>
</reference>
<evidence type="ECO:0000313" key="6">
    <source>
        <dbReference type="EMBL" id="KZL68034.1"/>
    </source>
</evidence>
<dbReference type="GO" id="GO:0016491">
    <property type="term" value="F:oxidoreductase activity"/>
    <property type="evidence" value="ECO:0007669"/>
    <property type="project" value="UniProtKB-KW"/>
</dbReference>
<keyword evidence="2" id="KW-0285">Flavoprotein</keyword>
<dbReference type="PROSITE" id="PS51387">
    <property type="entry name" value="FAD_PCMH"/>
    <property type="match status" value="1"/>
</dbReference>
<evidence type="ECO:0000259" key="5">
    <source>
        <dbReference type="PROSITE" id="PS51387"/>
    </source>
</evidence>
<dbReference type="PANTHER" id="PTHR42973:SF13">
    <property type="entry name" value="FAD-BINDING PCMH-TYPE DOMAIN-CONTAINING PROTEIN"/>
    <property type="match status" value="1"/>
</dbReference>
<dbReference type="PANTHER" id="PTHR42973">
    <property type="entry name" value="BINDING OXIDOREDUCTASE, PUTATIVE (AFU_ORTHOLOGUE AFUA_1G17690)-RELATED"/>
    <property type="match status" value="1"/>
</dbReference>
<accession>A0A166QK50</accession>
<feature type="domain" description="FAD-binding PCMH-type" evidence="5">
    <location>
        <begin position="68"/>
        <end position="239"/>
    </location>
</feature>
<dbReference type="EMBL" id="LFIV01000131">
    <property type="protein sequence ID" value="KZL68034.1"/>
    <property type="molecule type" value="Genomic_DNA"/>
</dbReference>
<evidence type="ECO:0000256" key="1">
    <source>
        <dbReference type="ARBA" id="ARBA00005466"/>
    </source>
</evidence>
<evidence type="ECO:0000256" key="4">
    <source>
        <dbReference type="ARBA" id="ARBA00023002"/>
    </source>
</evidence>
<evidence type="ECO:0000256" key="3">
    <source>
        <dbReference type="ARBA" id="ARBA00022827"/>
    </source>
</evidence>